<feature type="region of interest" description="Disordered" evidence="1">
    <location>
        <begin position="346"/>
        <end position="471"/>
    </location>
</feature>
<reference evidence="2 3" key="1">
    <citation type="journal article" date="2005" name="Science">
        <title>The genome of the kinetoplastid parasite, Leishmania major.</title>
        <authorList>
            <person name="Ivens A.C."/>
            <person name="Peacock C.S."/>
            <person name="Worthey E.A."/>
            <person name="Murphy L."/>
            <person name="Aggarwal G."/>
            <person name="Berriman M."/>
            <person name="Sisk E."/>
            <person name="Rajandream M.A."/>
            <person name="Adlem E."/>
            <person name="Aert R."/>
            <person name="Anupama A."/>
            <person name="Apostolou Z."/>
            <person name="Attipoe P."/>
            <person name="Bason N."/>
            <person name="Bauser C."/>
            <person name="Beck A."/>
            <person name="Beverley S.M."/>
            <person name="Bianchettin G."/>
            <person name="Borzym K."/>
            <person name="Bothe G."/>
            <person name="Bruschi C.V."/>
            <person name="Collins M."/>
            <person name="Cadag E."/>
            <person name="Ciarloni L."/>
            <person name="Clayton C."/>
            <person name="Coulson R.M."/>
            <person name="Cronin A."/>
            <person name="Cruz A.K."/>
            <person name="Davies R.M."/>
            <person name="De Gaudenzi J."/>
            <person name="Dobson D.E."/>
            <person name="Duesterhoeft A."/>
            <person name="Fazelina G."/>
            <person name="Fosker N."/>
            <person name="Frasch A.C."/>
            <person name="Fraser A."/>
            <person name="Fuchs M."/>
            <person name="Gabel C."/>
            <person name="Goble A."/>
            <person name="Goffeau A."/>
            <person name="Harris D."/>
            <person name="Hertz-Fowler C."/>
            <person name="Hilbert H."/>
            <person name="Horn D."/>
            <person name="Huang Y."/>
            <person name="Klages S."/>
            <person name="Knights A."/>
            <person name="Kube M."/>
            <person name="Larke N."/>
            <person name="Litvin L."/>
            <person name="Lord A."/>
            <person name="Louie T."/>
            <person name="Marra M."/>
            <person name="Masuy D."/>
            <person name="Matthews K."/>
            <person name="Michaeli S."/>
            <person name="Mottram J.C."/>
            <person name="Muller-Auer S."/>
            <person name="Munden H."/>
            <person name="Nelson S."/>
            <person name="Norbertczak H."/>
            <person name="Oliver K."/>
            <person name="O'neil S."/>
            <person name="Pentony M."/>
            <person name="Pohl T.M."/>
            <person name="Price C."/>
            <person name="Purnelle B."/>
            <person name="Quail M.A."/>
            <person name="Rabbinowitsch E."/>
            <person name="Reinhardt R."/>
            <person name="Rieger M."/>
            <person name="Rinta J."/>
            <person name="Robben J."/>
            <person name="Robertson L."/>
            <person name="Ruiz J.C."/>
            <person name="Rutter S."/>
            <person name="Saunders D."/>
            <person name="Schafer M."/>
            <person name="Schein J."/>
            <person name="Schwartz D.C."/>
            <person name="Seeger K."/>
            <person name="Seyler A."/>
            <person name="Sharp S."/>
            <person name="Shin H."/>
            <person name="Sivam D."/>
            <person name="Squares R."/>
            <person name="Squares S."/>
            <person name="Tosato V."/>
            <person name="Vogt C."/>
            <person name="Volckaert G."/>
            <person name="Wambutt R."/>
            <person name="Warren T."/>
            <person name="Wedler H."/>
            <person name="Woodward J."/>
            <person name="Zhou S."/>
            <person name="Zimmermann W."/>
            <person name="Smith D.F."/>
            <person name="Blackwell J.M."/>
            <person name="Stuart K.D."/>
            <person name="Barrell B."/>
            <person name="Myler P.J."/>
        </authorList>
    </citation>
    <scope>NUCLEOTIDE SEQUENCE [LARGE SCALE GENOMIC DNA]</scope>
    <source>
        <strain evidence="3">MHOM/IL/81/Friedlin</strain>
    </source>
</reference>
<dbReference type="EMBL" id="FR796401">
    <property type="protein sequence ID" value="CAJ01993.1"/>
    <property type="molecule type" value="Genomic_DNA"/>
</dbReference>
<evidence type="ECO:0000313" key="2">
    <source>
        <dbReference type="EMBL" id="CAJ01993.1"/>
    </source>
</evidence>
<dbReference type="eggNOG" id="ENOG502SKI2">
    <property type="taxonomic scope" value="Eukaryota"/>
</dbReference>
<feature type="compositionally biased region" description="Low complexity" evidence="1">
    <location>
        <begin position="422"/>
        <end position="436"/>
    </location>
</feature>
<dbReference type="VEuPathDB" id="TriTrypDB:LmjF.05.0730"/>
<evidence type="ECO:0000256" key="1">
    <source>
        <dbReference type="SAM" id="MobiDB-lite"/>
    </source>
</evidence>
<name>Q4QJC9_LEIMA</name>
<gene>
    <name evidence="2" type="ORF">LMJF_05_0730</name>
</gene>
<feature type="region of interest" description="Disordered" evidence="1">
    <location>
        <begin position="88"/>
        <end position="188"/>
    </location>
</feature>
<organism evidence="2 3">
    <name type="scientific">Leishmania major</name>
    <dbReference type="NCBI Taxonomy" id="5664"/>
    <lineage>
        <taxon>Eukaryota</taxon>
        <taxon>Discoba</taxon>
        <taxon>Euglenozoa</taxon>
        <taxon>Kinetoplastea</taxon>
        <taxon>Metakinetoplastina</taxon>
        <taxon>Trypanosomatida</taxon>
        <taxon>Trypanosomatidae</taxon>
        <taxon>Leishmaniinae</taxon>
        <taxon>Leishmania</taxon>
    </lineage>
</organism>
<accession>Q4QJC9</accession>
<feature type="compositionally biased region" description="Low complexity" evidence="1">
    <location>
        <begin position="445"/>
        <end position="454"/>
    </location>
</feature>
<dbReference type="VEuPathDB" id="TriTrypDB:LMJSD75_050012500"/>
<feature type="compositionally biased region" description="Low complexity" evidence="1">
    <location>
        <begin position="119"/>
        <end position="132"/>
    </location>
</feature>
<reference evidence="2 3" key="2">
    <citation type="journal article" date="2011" name="Genome Res.">
        <title>Chromosome and gene copy number variation allow major structural change between species and strains of Leishmania.</title>
        <authorList>
            <person name="Rogers M.B."/>
            <person name="Hilley J.D."/>
            <person name="Dickens N.J."/>
            <person name="Wilkes J."/>
            <person name="Bates P.A."/>
            <person name="Depledge D.P."/>
            <person name="Harris D."/>
            <person name="Her Y."/>
            <person name="Herzyk P."/>
            <person name="Imamura H."/>
            <person name="Otto T.D."/>
            <person name="Sanders M."/>
            <person name="Seeger K."/>
            <person name="Dujardin J.C."/>
            <person name="Berriman M."/>
            <person name="Smith D.F."/>
            <person name="Hertz-Fowler C."/>
            <person name="Mottram J.C."/>
        </authorList>
    </citation>
    <scope>NUCLEOTIDE SEQUENCE [LARGE SCALE GENOMIC DNA]</scope>
    <source>
        <strain evidence="3">MHOM/IL/81/Friedlin</strain>
    </source>
</reference>
<dbReference type="AlphaFoldDB" id="Q4QJC9"/>
<feature type="region of interest" description="Disordered" evidence="1">
    <location>
        <begin position="550"/>
        <end position="588"/>
    </location>
</feature>
<keyword evidence="3" id="KW-1185">Reference proteome</keyword>
<dbReference type="RefSeq" id="XP_001687550.1">
    <property type="nucleotide sequence ID" value="XM_001687498.1"/>
</dbReference>
<dbReference type="GeneID" id="5648935"/>
<dbReference type="OMA" id="RVEWELR"/>
<feature type="region of interest" description="Disordered" evidence="1">
    <location>
        <begin position="204"/>
        <end position="276"/>
    </location>
</feature>
<dbReference type="InParanoid" id="Q4QJC9"/>
<dbReference type="HOGENOM" id="CLU_376196_0_0_1"/>
<dbReference type="VEuPathDB" id="TriTrypDB:LMJFC_050013500"/>
<dbReference type="KEGG" id="lma:LMJF_05_0730"/>
<feature type="compositionally biased region" description="Low complexity" evidence="1">
    <location>
        <begin position="353"/>
        <end position="364"/>
    </location>
</feature>
<sequence>MSTSESSVLKKQRARIPWLEASLDTSIVAYEFHRNALENVYAYLEKWQQSPGEGCIHISPATLSELLNDIADVLEQCALRLQPIDGATPAADSPTEQAHSGHRFGDAHLYPDNARGTRRNQAVPAPRQQQPQMTPRSVSELSRGSRPRGAEDDLHEASAATTESRQHLQPKPVLQYRPLSSSRSRTSSVLPAMNAGAAEAVPPVYTTSADSTPPPSQALAGSCKPQPRPRAQPRNRTGVALTPWPIMADRQQPSGAAAGPADRTRSNPTPPSARLRAEENHNELPAPQYSSYKKTGHPLLPSPERRAAAEELAELAAAEADVKADSAYQQSLSGCSHSRESERNCVSAGHRWPSPSSSLTSPSHQLPPPPPLQGEHHGQSYWSEEQDIPYRRGSSAAGEHRSSNTGTGSHIGSGLSEEGPHADIAPAAASGRRAAATVTSHHSHPAPSHQQSSAGGRALSHTSSTLKGSPSDAAVAAVESLSYASSSIPHRPCQPRGGAAGAAAMYAGHPVEASQAGSLGLVYTPSVTPQRGSDNGAVVTALQQLGERRRLRTHSQRPIPPKTNDSSQVESTVYHRRTLSPSAGLKPLRADSPETLRFMEREDVFLEKQRRRLLGEEHRDPLQSQNNAGATLYITANPGGQPVADGGKAGKEAAPEITAVEEQLIAEHAILCTQLEKMQMEMSIAVARHRERGNEQRYTQLNTRMKRVMKDLDRVEWELRVVRNIGRQSRSQSPASGI</sequence>
<evidence type="ECO:0000313" key="3">
    <source>
        <dbReference type="Proteomes" id="UP000000542"/>
    </source>
</evidence>
<dbReference type="Proteomes" id="UP000000542">
    <property type="component" value="Chromosome 5"/>
</dbReference>
<proteinExistence type="predicted"/>
<feature type="compositionally biased region" description="Polar residues" evidence="1">
    <location>
        <begin position="133"/>
        <end position="142"/>
    </location>
</feature>
<dbReference type="VEuPathDB" id="TriTrypDB:LMJLV39_050012200"/>
<protein>
    <submittedName>
        <fullName evidence="2">Uncharacterized protein</fullName>
    </submittedName>
</protein>